<dbReference type="Pfam" id="PF07940">
    <property type="entry name" value="Hepar_II_III_C"/>
    <property type="match status" value="1"/>
</dbReference>
<evidence type="ECO:0000256" key="2">
    <source>
        <dbReference type="ARBA" id="ARBA00022729"/>
    </source>
</evidence>
<dbReference type="InterPro" id="IPR012480">
    <property type="entry name" value="Hepar_II_III_C"/>
</dbReference>
<dbReference type="Gene3D" id="1.50.10.100">
    <property type="entry name" value="Chondroitin AC/alginate lyase"/>
    <property type="match status" value="1"/>
</dbReference>
<keyword evidence="8" id="KW-1185">Reference proteome</keyword>
<keyword evidence="2" id="KW-0732">Signal</keyword>
<comment type="caution">
    <text evidence="7">The sequence shown here is derived from an EMBL/GenBank/DDBJ whole genome shotgun (WGS) entry which is preliminary data.</text>
</comment>
<dbReference type="InterPro" id="IPR008397">
    <property type="entry name" value="Alginate_lyase_dom"/>
</dbReference>
<dbReference type="Proteomes" id="UP001501692">
    <property type="component" value="Unassembled WGS sequence"/>
</dbReference>
<dbReference type="EMBL" id="BAABJK010000004">
    <property type="protein sequence ID" value="GAA4965564.1"/>
    <property type="molecule type" value="Genomic_DNA"/>
</dbReference>
<organism evidence="7 8">
    <name type="scientific">Algibacter aquimarinus</name>
    <dbReference type="NCBI Taxonomy" id="1136748"/>
    <lineage>
        <taxon>Bacteria</taxon>
        <taxon>Pseudomonadati</taxon>
        <taxon>Bacteroidota</taxon>
        <taxon>Flavobacteriia</taxon>
        <taxon>Flavobacteriales</taxon>
        <taxon>Flavobacteriaceae</taxon>
        <taxon>Algibacter</taxon>
    </lineage>
</organism>
<dbReference type="SUPFAM" id="SSF48230">
    <property type="entry name" value="Chondroitin AC/alginate lyase"/>
    <property type="match status" value="1"/>
</dbReference>
<protein>
    <recommendedName>
        <fullName evidence="9">Heparinase</fullName>
    </recommendedName>
</protein>
<dbReference type="RefSeq" id="WP_345166082.1">
    <property type="nucleotide sequence ID" value="NZ_BAABJK010000004.1"/>
</dbReference>
<evidence type="ECO:0000256" key="4">
    <source>
        <dbReference type="ARBA" id="ARBA00023239"/>
    </source>
</evidence>
<dbReference type="InterPro" id="IPR008929">
    <property type="entry name" value="Chondroitin_lyas"/>
</dbReference>
<feature type="domain" description="Heparinase II/III-like C-terminal" evidence="6">
    <location>
        <begin position="402"/>
        <end position="657"/>
    </location>
</feature>
<evidence type="ECO:0000256" key="3">
    <source>
        <dbReference type="ARBA" id="ARBA00022764"/>
    </source>
</evidence>
<dbReference type="PANTHER" id="PTHR39210:SF1">
    <property type="entry name" value="HEPARIN-SULFATE LYASE"/>
    <property type="match status" value="1"/>
</dbReference>
<evidence type="ECO:0008006" key="9">
    <source>
        <dbReference type="Google" id="ProtNLM"/>
    </source>
</evidence>
<gene>
    <name evidence="7" type="ORF">GCM10023315_13310</name>
</gene>
<name>A0ABP9HAI7_9FLAO</name>
<comment type="subcellular location">
    <subcellularLocation>
        <location evidence="1">Periplasm</location>
    </subcellularLocation>
</comment>
<dbReference type="PANTHER" id="PTHR39210">
    <property type="entry name" value="HEPARIN-SULFATE LYASE"/>
    <property type="match status" value="1"/>
</dbReference>
<evidence type="ECO:0000259" key="5">
    <source>
        <dbReference type="Pfam" id="PF05426"/>
    </source>
</evidence>
<evidence type="ECO:0000259" key="6">
    <source>
        <dbReference type="Pfam" id="PF07940"/>
    </source>
</evidence>
<keyword evidence="4" id="KW-0456">Lyase</keyword>
<dbReference type="Gene3D" id="2.70.98.70">
    <property type="match status" value="1"/>
</dbReference>
<feature type="domain" description="Alginate lyase" evidence="5">
    <location>
        <begin position="103"/>
        <end position="325"/>
    </location>
</feature>
<proteinExistence type="predicted"/>
<evidence type="ECO:0000313" key="8">
    <source>
        <dbReference type="Proteomes" id="UP001501692"/>
    </source>
</evidence>
<reference evidence="8" key="1">
    <citation type="journal article" date="2019" name="Int. J. Syst. Evol. Microbiol.">
        <title>The Global Catalogue of Microorganisms (GCM) 10K type strain sequencing project: providing services to taxonomists for standard genome sequencing and annotation.</title>
        <authorList>
            <consortium name="The Broad Institute Genomics Platform"/>
            <consortium name="The Broad Institute Genome Sequencing Center for Infectious Disease"/>
            <person name="Wu L."/>
            <person name="Ma J."/>
        </authorList>
    </citation>
    <scope>NUCLEOTIDE SEQUENCE [LARGE SCALE GENOMIC DNA]</scope>
    <source>
        <strain evidence="8">JCM 18287</strain>
    </source>
</reference>
<dbReference type="Pfam" id="PF05426">
    <property type="entry name" value="Alginate_lyase"/>
    <property type="match status" value="1"/>
</dbReference>
<dbReference type="PROSITE" id="PS51257">
    <property type="entry name" value="PROKAR_LIPOPROTEIN"/>
    <property type="match status" value="1"/>
</dbReference>
<sequence length="750" mass="85196">MKLHFYILSILLIGLSSCKEEPTSQADLNSQSQHPKLILTAQGVQDIRAQLGNIPIFDNTLKKVKAEIDAEIENGIEVPVPKDYSGGYTHVTHKRNWLVLQKAGVLYQILDDEKYAKYVKDMLMQYEALYKTLPLHPKTRSYARGKLFWQCLNDSNWLVYVSQAYDCVYNYLTEAERDKLETNLFRPFADHISVDSPQFYQRVHNHSTWGNAAVGMIGLVMDDEQLINRALYGIKDLKLDANKKDDDGGFLNKDGKAGFLANIEEPFSPDGYYNEGPYYQRYAMYPFLIFATGLHNVKPELKIFEYKDGVLLKSINALLNLSDADGDFFPLNDGQKGMSYYNNALVTAVDISYYYGEQDQGLLSISEKQDQVLLDDSGLAIALGIKEGKVKPFEKKSINLSDGPDGNQGGVGILRQDDVELVFKYAAQGSSHGHYDKLSFSLYENGEEVIQDYGLARFVNIEQKGGGNYLKENKTWAKQTIAHNTVIQNETSHFNGKYEIGSEHHPDLHYFSSENENIQVVSAKETNAYPGTEMLRTMVIIKDEDLEKPYMLDIMKLTSDKSNQYDFPFYYFGQVLETNFEYQVQETLKTLGDKNGYQHLFLEATAKANDGNSKFSWLNNNKFYTITTATTNRDKILFARIGANDPEFNLRRDPTLILRRKNEKNTLFVSTIESHGSYSPVTESAVNSKSSISELKIVLNTNDYTAIEIITINGNKKLFITANNSASKEAKHTLKINDNSYQWTGAYYFK</sequence>
<keyword evidence="3" id="KW-0574">Periplasm</keyword>
<evidence type="ECO:0000313" key="7">
    <source>
        <dbReference type="EMBL" id="GAA4965564.1"/>
    </source>
</evidence>
<evidence type="ECO:0000256" key="1">
    <source>
        <dbReference type="ARBA" id="ARBA00004418"/>
    </source>
</evidence>
<accession>A0ABP9HAI7</accession>